<dbReference type="PANTHER" id="PTHR43791:SF70">
    <property type="entry name" value="MAJOR FACILITATOR SUPERFAMILY (MFS) PROFILE DOMAIN-CONTAINING PROTEIN"/>
    <property type="match status" value="1"/>
</dbReference>
<sequence length="316" mass="36357">MAKEQLVVSEASLEKPGFGTASDDKALEFWAQHHAAGSLSPGDNQKVLRKIDTRLVPMMILTLMLNFLDKNALSLSYNFDLTKDIPLTGNQYNWASGTIFYLAYLLCQPVVARSMQVFRLGKFISTSVIWYTRDEQPERTGWWNLGLPAGQIFGGLIAYGLGHIQYKNYHPWMWFFILFGAISVIWGAFLMYYLPDTPMEARWLSIEERAVAVERVRANKTGIINSVWKWPNDTPKADDQNQLIETRVSDLQQIGTRVQSDPIVVEGNKTLVIDEHHARQAQEERNGELPHDDRMETRSMFERYLQQDKSEEPWKP</sequence>
<dbReference type="Pfam" id="PF07690">
    <property type="entry name" value="MFS_1"/>
    <property type="match status" value="1"/>
</dbReference>
<feature type="transmembrane region" description="Helical" evidence="7">
    <location>
        <begin position="93"/>
        <end position="112"/>
    </location>
</feature>
<comment type="subcellular location">
    <subcellularLocation>
        <location evidence="1">Membrane</location>
        <topology evidence="1">Multi-pass membrane protein</topology>
    </subcellularLocation>
</comment>
<feature type="transmembrane region" description="Helical" evidence="7">
    <location>
        <begin position="173"/>
        <end position="194"/>
    </location>
</feature>
<gene>
    <name evidence="8" type="ORF">TCE0_017f03446</name>
</gene>
<keyword evidence="2" id="KW-0813">Transport</keyword>
<dbReference type="InterPro" id="IPR036259">
    <property type="entry name" value="MFS_trans_sf"/>
</dbReference>
<protein>
    <submittedName>
        <fullName evidence="8">Uncharacterized protein</fullName>
    </submittedName>
</protein>
<keyword evidence="9" id="KW-1185">Reference proteome</keyword>
<evidence type="ECO:0000256" key="1">
    <source>
        <dbReference type="ARBA" id="ARBA00004141"/>
    </source>
</evidence>
<dbReference type="EMBL" id="DF933813">
    <property type="protein sequence ID" value="GAM35255.1"/>
    <property type="molecule type" value="Genomic_DNA"/>
</dbReference>
<dbReference type="AlphaFoldDB" id="A0A6V8H1X4"/>
<keyword evidence="4 7" id="KW-1133">Transmembrane helix</keyword>
<accession>A0A6V8H1X4</accession>
<evidence type="ECO:0000256" key="6">
    <source>
        <dbReference type="SAM" id="MobiDB-lite"/>
    </source>
</evidence>
<organism evidence="8 9">
    <name type="scientific">Talaromyces pinophilus</name>
    <name type="common">Penicillium pinophilum</name>
    <dbReference type="NCBI Taxonomy" id="128442"/>
    <lineage>
        <taxon>Eukaryota</taxon>
        <taxon>Fungi</taxon>
        <taxon>Dikarya</taxon>
        <taxon>Ascomycota</taxon>
        <taxon>Pezizomycotina</taxon>
        <taxon>Eurotiomycetes</taxon>
        <taxon>Eurotiomycetidae</taxon>
        <taxon>Eurotiales</taxon>
        <taxon>Trichocomaceae</taxon>
        <taxon>Talaromyces</taxon>
        <taxon>Talaromyces sect. Talaromyces</taxon>
    </lineage>
</organism>
<evidence type="ECO:0000313" key="9">
    <source>
        <dbReference type="Proteomes" id="UP000053095"/>
    </source>
</evidence>
<dbReference type="SUPFAM" id="SSF103473">
    <property type="entry name" value="MFS general substrate transporter"/>
    <property type="match status" value="1"/>
</dbReference>
<comment type="caution">
    <text evidence="8">The sequence shown here is derived from an EMBL/GenBank/DDBJ whole genome shotgun (WGS) entry which is preliminary data.</text>
</comment>
<evidence type="ECO:0000256" key="3">
    <source>
        <dbReference type="ARBA" id="ARBA00022692"/>
    </source>
</evidence>
<dbReference type="InterPro" id="IPR011701">
    <property type="entry name" value="MFS"/>
</dbReference>
<dbReference type="Proteomes" id="UP000053095">
    <property type="component" value="Unassembled WGS sequence"/>
</dbReference>
<feature type="transmembrane region" description="Helical" evidence="7">
    <location>
        <begin position="55"/>
        <end position="73"/>
    </location>
</feature>
<dbReference type="PANTHER" id="PTHR43791">
    <property type="entry name" value="PERMEASE-RELATED"/>
    <property type="match status" value="1"/>
</dbReference>
<evidence type="ECO:0000256" key="5">
    <source>
        <dbReference type="ARBA" id="ARBA00023136"/>
    </source>
</evidence>
<feature type="transmembrane region" description="Helical" evidence="7">
    <location>
        <begin position="142"/>
        <end position="161"/>
    </location>
</feature>
<dbReference type="GO" id="GO:0022857">
    <property type="term" value="F:transmembrane transporter activity"/>
    <property type="evidence" value="ECO:0007669"/>
    <property type="project" value="InterPro"/>
</dbReference>
<evidence type="ECO:0000256" key="2">
    <source>
        <dbReference type="ARBA" id="ARBA00022448"/>
    </source>
</evidence>
<dbReference type="GO" id="GO:0016020">
    <property type="term" value="C:membrane"/>
    <property type="evidence" value="ECO:0007669"/>
    <property type="project" value="UniProtKB-SubCell"/>
</dbReference>
<name>A0A6V8H1X4_TALPI</name>
<keyword evidence="5 7" id="KW-0472">Membrane</keyword>
<dbReference type="Gene3D" id="1.20.1250.20">
    <property type="entry name" value="MFS general substrate transporter like domains"/>
    <property type="match status" value="2"/>
</dbReference>
<proteinExistence type="predicted"/>
<evidence type="ECO:0000256" key="7">
    <source>
        <dbReference type="SAM" id="Phobius"/>
    </source>
</evidence>
<evidence type="ECO:0000313" key="8">
    <source>
        <dbReference type="EMBL" id="GAM35255.1"/>
    </source>
</evidence>
<reference evidence="9" key="1">
    <citation type="journal article" date="2015" name="Genome Announc.">
        <title>Draft genome sequence of Talaromyces cellulolyticus strain Y-94, a source of lignocellulosic biomass-degrading enzymes.</title>
        <authorList>
            <person name="Fujii T."/>
            <person name="Koike H."/>
            <person name="Sawayama S."/>
            <person name="Yano S."/>
            <person name="Inoue H."/>
        </authorList>
    </citation>
    <scope>NUCLEOTIDE SEQUENCE [LARGE SCALE GENOMIC DNA]</scope>
    <source>
        <strain evidence="9">Y-94</strain>
    </source>
</reference>
<feature type="region of interest" description="Disordered" evidence="6">
    <location>
        <begin position="275"/>
        <end position="316"/>
    </location>
</feature>
<keyword evidence="3 7" id="KW-0812">Transmembrane</keyword>
<evidence type="ECO:0000256" key="4">
    <source>
        <dbReference type="ARBA" id="ARBA00022989"/>
    </source>
</evidence>